<sequence>MTEGSPNETAAGSHKKPAKAYSCIRCFERKVKCDRESPCSNCSKSNAECIFRVPPAPRRRKKRTQEEILKTRLEHYEQILKSKGIDVYQDGVKAEDLPPEGSPESSSRHLESPTSSTLPLSESLGRTSGETTMIPSRAFVSAQLIVDKNKSKFVENNLWTSLSDEFRRPSEAMPESSDEEDSDTVVDDGVDYVIGVTPSSQGVRDLHPLPEQVSTLWQIFLDNVNPLSKIIHVPTLQPAILESTSHLECLPRPFEALLFAIYSTAVLSLQDSECEDMLGESRAVLLSRYRNGTKRALARAKFLGTSDLMVLQALVLHLLAMREVYDPRTLWTLTGVAKRIAEGMGVHRDGSAMGLGPFETEMRRRLWWQITFLDFRTAELTGRGNFGNINFWDCRIPSNLNDVDIWPGMTEIPAIQERGTEMIFCLTRYELGNFWKMKMLTKDPNGDFGSVWHNFRNNASIDDKEKAIDELEHLLERKYVRFCDPSIPVEFMAILVTRAATNGMRLMTHHPRRYEKDEDVPESERTLVWTIAIKLLEIDNLIHTSKPMHRFLWHSENYFQWQALIFVLAELKKDPLNEQADRGWQRIHEIYENHPKFVTNLKLPICFAVGNLCLKAWKAREETWSRRSSSVLLRTPDYINQLRKIREERTATVTTPIPANSKQQQLDYFDQSNNAIPIQPPSQTNLAPAFESIQQTFTTLPQQIQQEQFAQQQQQGGMASQQELPAGFQFPQQQMQQPQFFWWDYQNMNDDAAIDFSMTSLPMQDTMDWTQWDLLLKDVRPSG</sequence>
<reference evidence="1" key="1">
    <citation type="submission" date="2022-10" db="EMBL/GenBank/DDBJ databases">
        <title>Culturing micro-colonial fungi from biological soil crusts in the Mojave desert and describing Neophaeococcomyces mojavensis, and introducing the new genera and species Taxawa tesnikishii.</title>
        <authorList>
            <person name="Kurbessoian T."/>
            <person name="Stajich J.E."/>
        </authorList>
    </citation>
    <scope>NUCLEOTIDE SEQUENCE</scope>
    <source>
        <strain evidence="1">JES_112</strain>
    </source>
</reference>
<dbReference type="Proteomes" id="UP001172386">
    <property type="component" value="Unassembled WGS sequence"/>
</dbReference>
<name>A0ACC2ZVE0_9EURO</name>
<protein>
    <submittedName>
        <fullName evidence="1">Uncharacterized protein</fullName>
    </submittedName>
</protein>
<evidence type="ECO:0000313" key="1">
    <source>
        <dbReference type="EMBL" id="KAJ9651529.1"/>
    </source>
</evidence>
<gene>
    <name evidence="1" type="ORF">H2198_009197</name>
</gene>
<accession>A0ACC2ZVE0</accession>
<dbReference type="EMBL" id="JAPDRQ010000251">
    <property type="protein sequence ID" value="KAJ9651529.1"/>
    <property type="molecule type" value="Genomic_DNA"/>
</dbReference>
<proteinExistence type="predicted"/>
<evidence type="ECO:0000313" key="2">
    <source>
        <dbReference type="Proteomes" id="UP001172386"/>
    </source>
</evidence>
<keyword evidence="2" id="KW-1185">Reference proteome</keyword>
<comment type="caution">
    <text evidence="1">The sequence shown here is derived from an EMBL/GenBank/DDBJ whole genome shotgun (WGS) entry which is preliminary data.</text>
</comment>
<organism evidence="1 2">
    <name type="scientific">Neophaeococcomyces mojaviensis</name>
    <dbReference type="NCBI Taxonomy" id="3383035"/>
    <lineage>
        <taxon>Eukaryota</taxon>
        <taxon>Fungi</taxon>
        <taxon>Dikarya</taxon>
        <taxon>Ascomycota</taxon>
        <taxon>Pezizomycotina</taxon>
        <taxon>Eurotiomycetes</taxon>
        <taxon>Chaetothyriomycetidae</taxon>
        <taxon>Chaetothyriales</taxon>
        <taxon>Chaetothyriales incertae sedis</taxon>
        <taxon>Neophaeococcomyces</taxon>
    </lineage>
</organism>